<gene>
    <name evidence="1" type="ORF">THTE_2998</name>
</gene>
<dbReference type="EMBL" id="CP018477">
    <property type="protein sequence ID" value="ASV75600.1"/>
    <property type="molecule type" value="Genomic_DNA"/>
</dbReference>
<reference evidence="1 2" key="1">
    <citation type="journal article" name="Front. Microbiol.">
        <title>Sugar Metabolism of the First Thermophilic Planctomycete Thermogutta terrifontis: Comparative Genomic and Transcriptomic Approaches.</title>
        <authorList>
            <person name="Elcheninov A.G."/>
            <person name="Menzel P."/>
            <person name="Gudbergsdottir S.R."/>
            <person name="Slesarev A.I."/>
            <person name="Kadnikov V.V."/>
            <person name="Krogh A."/>
            <person name="Bonch-Osmolovskaya E.A."/>
            <person name="Peng X."/>
            <person name="Kublanov I.V."/>
        </authorList>
    </citation>
    <scope>NUCLEOTIDE SEQUENCE [LARGE SCALE GENOMIC DNA]</scope>
    <source>
        <strain evidence="1 2">R1</strain>
    </source>
</reference>
<protein>
    <submittedName>
        <fullName evidence="1">Uncharacterized protein</fullName>
    </submittedName>
</protein>
<accession>A0A286RI03</accession>
<dbReference type="AlphaFoldDB" id="A0A286RI03"/>
<dbReference type="KEGG" id="ttf:THTE_2998"/>
<proteinExistence type="predicted"/>
<sequence>MFTLPETALSPWWNNPGYLGHFRRSRSWQISGLPYLFRSWRQRSS</sequence>
<keyword evidence="2" id="KW-1185">Reference proteome</keyword>
<evidence type="ECO:0000313" key="1">
    <source>
        <dbReference type="EMBL" id="ASV75600.1"/>
    </source>
</evidence>
<name>A0A286RI03_9BACT</name>
<organism evidence="1 2">
    <name type="scientific">Thermogutta terrifontis</name>
    <dbReference type="NCBI Taxonomy" id="1331910"/>
    <lineage>
        <taxon>Bacteria</taxon>
        <taxon>Pseudomonadati</taxon>
        <taxon>Planctomycetota</taxon>
        <taxon>Planctomycetia</taxon>
        <taxon>Pirellulales</taxon>
        <taxon>Thermoguttaceae</taxon>
        <taxon>Thermogutta</taxon>
    </lineage>
</organism>
<evidence type="ECO:0000313" key="2">
    <source>
        <dbReference type="Proteomes" id="UP000215086"/>
    </source>
</evidence>
<dbReference type="Proteomes" id="UP000215086">
    <property type="component" value="Chromosome"/>
</dbReference>